<keyword evidence="1" id="KW-1133">Transmembrane helix</keyword>
<keyword evidence="3" id="KW-1185">Reference proteome</keyword>
<dbReference type="Proteomes" id="UP000537592">
    <property type="component" value="Unassembled WGS sequence"/>
</dbReference>
<gene>
    <name evidence="2" type="ORF">FHS81_001650</name>
</gene>
<comment type="caution">
    <text evidence="2">The sequence shown here is derived from an EMBL/GenBank/DDBJ whole genome shotgun (WGS) entry which is preliminary data.</text>
</comment>
<reference evidence="2 3" key="1">
    <citation type="submission" date="2020-08" db="EMBL/GenBank/DDBJ databases">
        <title>Genomic Encyclopedia of Type Strains, Phase IV (KMG-IV): sequencing the most valuable type-strain genomes for metagenomic binning, comparative biology and taxonomic classification.</title>
        <authorList>
            <person name="Goeker M."/>
        </authorList>
    </citation>
    <scope>NUCLEOTIDE SEQUENCE [LARGE SCALE GENOMIC DNA]</scope>
    <source>
        <strain evidence="2 3">DSM 28760</strain>
    </source>
</reference>
<accession>A0A7W6EGN2</accession>
<dbReference type="EMBL" id="JACICC010000003">
    <property type="protein sequence ID" value="MBB3809568.1"/>
    <property type="molecule type" value="Genomic_DNA"/>
</dbReference>
<evidence type="ECO:0000313" key="3">
    <source>
        <dbReference type="Proteomes" id="UP000537592"/>
    </source>
</evidence>
<organism evidence="2 3">
    <name type="scientific">Pseudochelatococcus contaminans</name>
    <dbReference type="NCBI Taxonomy" id="1538103"/>
    <lineage>
        <taxon>Bacteria</taxon>
        <taxon>Pseudomonadati</taxon>
        <taxon>Pseudomonadota</taxon>
        <taxon>Alphaproteobacteria</taxon>
        <taxon>Hyphomicrobiales</taxon>
        <taxon>Chelatococcaceae</taxon>
        <taxon>Pseudochelatococcus</taxon>
    </lineage>
</organism>
<feature type="transmembrane region" description="Helical" evidence="1">
    <location>
        <begin position="25"/>
        <end position="45"/>
    </location>
</feature>
<proteinExistence type="predicted"/>
<sequence>MNGIDAGGLSVVEQVTASFVARGDLAHLALLLWALAASLLLVATFRELASANRRFDAFVRELARFNTRHDRHTDASS</sequence>
<name>A0A7W6EGN2_9HYPH</name>
<evidence type="ECO:0000313" key="2">
    <source>
        <dbReference type="EMBL" id="MBB3809568.1"/>
    </source>
</evidence>
<keyword evidence="1" id="KW-0812">Transmembrane</keyword>
<dbReference type="RefSeq" id="WP_210281615.1">
    <property type="nucleotide sequence ID" value="NZ_JACICC010000003.1"/>
</dbReference>
<dbReference type="AlphaFoldDB" id="A0A7W6EGN2"/>
<evidence type="ECO:0000256" key="1">
    <source>
        <dbReference type="SAM" id="Phobius"/>
    </source>
</evidence>
<protein>
    <submittedName>
        <fullName evidence="2">Uncharacterized protein</fullName>
    </submittedName>
</protein>
<keyword evidence="1" id="KW-0472">Membrane</keyword>